<dbReference type="Pfam" id="PF13458">
    <property type="entry name" value="Peripla_BP_6"/>
    <property type="match status" value="1"/>
</dbReference>
<gene>
    <name evidence="5" type="ORF">BWP39_25750</name>
</gene>
<feature type="chain" id="PRO_5012269024" evidence="3">
    <location>
        <begin position="33"/>
        <end position="420"/>
    </location>
</feature>
<evidence type="ECO:0000259" key="4">
    <source>
        <dbReference type="Pfam" id="PF13458"/>
    </source>
</evidence>
<dbReference type="OrthoDB" id="5794591at2"/>
<dbReference type="InterPro" id="IPR028081">
    <property type="entry name" value="Leu-bd"/>
</dbReference>
<dbReference type="AlphaFoldDB" id="A0A2A4ES20"/>
<comment type="similarity">
    <text evidence="1">Belongs to the leucine-binding protein family.</text>
</comment>
<organism evidence="5 6">
    <name type="scientific">Paraburkholderia acidicola</name>
    <dbReference type="NCBI Taxonomy" id="1912599"/>
    <lineage>
        <taxon>Bacteria</taxon>
        <taxon>Pseudomonadati</taxon>
        <taxon>Pseudomonadota</taxon>
        <taxon>Betaproteobacteria</taxon>
        <taxon>Burkholderiales</taxon>
        <taxon>Burkholderiaceae</taxon>
        <taxon>Paraburkholderia</taxon>
    </lineage>
</organism>
<dbReference type="EMBL" id="MTZV01000006">
    <property type="protein sequence ID" value="PCE23094.1"/>
    <property type="molecule type" value="Genomic_DNA"/>
</dbReference>
<evidence type="ECO:0000313" key="6">
    <source>
        <dbReference type="Proteomes" id="UP000218022"/>
    </source>
</evidence>
<evidence type="ECO:0000256" key="2">
    <source>
        <dbReference type="ARBA" id="ARBA00022729"/>
    </source>
</evidence>
<sequence>MTARTLRTARPLAALAGLAAAVMALASLPAHAQTPQLSDGVVKIGVLTDLSSVYASVAGQSAVEAVRMAAEDFMKANPGIKVEVVAADHQNKADIAATRAREWFDVQHVDMITDLASSGAAFAVIDIAKQKNRIVIATGPASSDITGAKCSPVSIHYVYDTYALGHATGDAMAKQGGDSWFFLAADYAFGQALVKDTSEAVKADGGKVIGVVRAPLNASDFSSYMLQAQSSGAKVIGLANAGGDFINAVKSANEFGLTRGGKQQLAGLLVFLSDIHALGLQTAQGLQFSTAFYWDRNDETRAWAKRIYARTKKMPTQIEAGDYSSTMHYLNAVKAAGTDDTAAVMKKMKELPINDFFAKNGRIREDGRMVHDMYLVQVKKPSESKYPWDYYTIKATIPADKAFRPLAESACPLVKPPVQQ</sequence>
<dbReference type="InterPro" id="IPR051010">
    <property type="entry name" value="BCAA_transport"/>
</dbReference>
<comment type="caution">
    <text evidence="5">The sequence shown here is derived from an EMBL/GenBank/DDBJ whole genome shotgun (WGS) entry which is preliminary data.</text>
</comment>
<protein>
    <submittedName>
        <fullName evidence="5">ABC transporter permease</fullName>
    </submittedName>
</protein>
<feature type="signal peptide" evidence="3">
    <location>
        <begin position="1"/>
        <end position="32"/>
    </location>
</feature>
<dbReference type="PANTHER" id="PTHR30483">
    <property type="entry name" value="LEUCINE-SPECIFIC-BINDING PROTEIN"/>
    <property type="match status" value="1"/>
</dbReference>
<dbReference type="Gene3D" id="3.40.50.2300">
    <property type="match status" value="2"/>
</dbReference>
<dbReference type="InterPro" id="IPR028082">
    <property type="entry name" value="Peripla_BP_I"/>
</dbReference>
<dbReference type="Proteomes" id="UP000218022">
    <property type="component" value="Unassembled WGS sequence"/>
</dbReference>
<dbReference type="CDD" id="cd06327">
    <property type="entry name" value="PBP1_SBP-like"/>
    <property type="match status" value="1"/>
</dbReference>
<evidence type="ECO:0000256" key="1">
    <source>
        <dbReference type="ARBA" id="ARBA00010062"/>
    </source>
</evidence>
<evidence type="ECO:0000256" key="3">
    <source>
        <dbReference type="SAM" id="SignalP"/>
    </source>
</evidence>
<feature type="domain" description="Leucine-binding protein" evidence="4">
    <location>
        <begin position="42"/>
        <end position="379"/>
    </location>
</feature>
<dbReference type="RefSeq" id="WP_096725077.1">
    <property type="nucleotide sequence ID" value="NZ_MTZV01000006.1"/>
</dbReference>
<name>A0A2A4ES20_9BURK</name>
<dbReference type="PANTHER" id="PTHR30483:SF6">
    <property type="entry name" value="PERIPLASMIC BINDING PROTEIN OF ABC TRANSPORTER FOR NATURAL AMINO ACIDS"/>
    <property type="match status" value="1"/>
</dbReference>
<keyword evidence="2 3" id="KW-0732">Signal</keyword>
<proteinExistence type="inferred from homology"/>
<dbReference type="SUPFAM" id="SSF53822">
    <property type="entry name" value="Periplasmic binding protein-like I"/>
    <property type="match status" value="1"/>
</dbReference>
<evidence type="ECO:0000313" key="5">
    <source>
        <dbReference type="EMBL" id="PCE23094.1"/>
    </source>
</evidence>
<accession>A0A2A4ES20</accession>
<reference evidence="5 6" key="1">
    <citation type="submission" date="2017-01" db="EMBL/GenBank/DDBJ databases">
        <title>Whole-Genome Shotgun Sequencing of Two beta-Proteobacterial Species in Search of the Bulgecin Biosynthetic Cluster.</title>
        <authorList>
            <person name="Horsman M.E."/>
            <person name="Marous D.R."/>
            <person name="Li R."/>
            <person name="Oliver R.A."/>
            <person name="Byun B."/>
            <person name="Emrich S.J."/>
            <person name="Boggess B."/>
            <person name="Townsend C.A."/>
            <person name="Mobashery S."/>
        </authorList>
    </citation>
    <scope>NUCLEOTIDE SEQUENCE [LARGE SCALE GENOMIC DNA]</scope>
    <source>
        <strain evidence="5 6">ATCC 31363</strain>
    </source>
</reference>